<dbReference type="PROSITE" id="PS51257">
    <property type="entry name" value="PROKAR_LIPOPROTEIN"/>
    <property type="match status" value="1"/>
</dbReference>
<keyword evidence="2" id="KW-1185">Reference proteome</keyword>
<sequence length="167" mass="18459">MTNFFRIMTLALITTVLLGSCKKRASPEEVALAFMHAIQDSNYDQARDYATKESQQVLQIYAIFDGRRSGAEREKIKNARIEVVNIEENGDKAAVTILNSSAHQKEVLQMVRENGQWKISLTFDSIIPNYTPQTGGARTYIDSTGVTGDSLNGTPILIDSASDGNRN</sequence>
<organism evidence="1 2">
    <name type="scientific">Chitinophaga arvensicola</name>
    <dbReference type="NCBI Taxonomy" id="29529"/>
    <lineage>
        <taxon>Bacteria</taxon>
        <taxon>Pseudomonadati</taxon>
        <taxon>Bacteroidota</taxon>
        <taxon>Chitinophagia</taxon>
        <taxon>Chitinophagales</taxon>
        <taxon>Chitinophagaceae</taxon>
        <taxon>Chitinophaga</taxon>
    </lineage>
</organism>
<dbReference type="RefSeq" id="WP_089895961.1">
    <property type="nucleotide sequence ID" value="NZ_FOJG01000001.1"/>
</dbReference>
<protein>
    <submittedName>
        <fullName evidence="1">Uncharacterized protein</fullName>
    </submittedName>
</protein>
<dbReference type="STRING" id="29529.SAMN04488122_2961"/>
<dbReference type="Gene3D" id="3.10.450.50">
    <property type="match status" value="1"/>
</dbReference>
<dbReference type="InterPro" id="IPR032710">
    <property type="entry name" value="NTF2-like_dom_sf"/>
</dbReference>
<evidence type="ECO:0000313" key="1">
    <source>
        <dbReference type="EMBL" id="SEW41353.1"/>
    </source>
</evidence>
<proteinExistence type="predicted"/>
<dbReference type="OrthoDB" id="669756at2"/>
<accession>A0A1I0RJY3</accession>
<gene>
    <name evidence="1" type="ORF">SAMN04488122_2961</name>
</gene>
<name>A0A1I0RJY3_9BACT</name>
<dbReference type="Proteomes" id="UP000199310">
    <property type="component" value="Unassembled WGS sequence"/>
</dbReference>
<dbReference type="SUPFAM" id="SSF54427">
    <property type="entry name" value="NTF2-like"/>
    <property type="match status" value="1"/>
</dbReference>
<evidence type="ECO:0000313" key="2">
    <source>
        <dbReference type="Proteomes" id="UP000199310"/>
    </source>
</evidence>
<dbReference type="AlphaFoldDB" id="A0A1I0RJY3"/>
<reference evidence="2" key="1">
    <citation type="submission" date="2016-10" db="EMBL/GenBank/DDBJ databases">
        <authorList>
            <person name="Varghese N."/>
            <person name="Submissions S."/>
        </authorList>
    </citation>
    <scope>NUCLEOTIDE SEQUENCE [LARGE SCALE GENOMIC DNA]</scope>
    <source>
        <strain evidence="2">DSM 3695</strain>
    </source>
</reference>
<dbReference type="EMBL" id="FOJG01000001">
    <property type="protein sequence ID" value="SEW41353.1"/>
    <property type="molecule type" value="Genomic_DNA"/>
</dbReference>